<dbReference type="OrthoDB" id="10330136at2759"/>
<sequence>MSAMNRADMNISFLYSPPANSFREGVREAVSEEWWAANLSHGDDYLRALAVRDRLEGDERAVGDEWVRRSRGSHFGSLLNQVFCETVVGVVVYKAIAALNLGEEKTMLKCGQAYGALLKSLTTPGNYVNAPGGFYYLNGKPISTTFESLSHRQAATRSSAFFPVSRQMGGRW</sequence>
<organism evidence="1 2">
    <name type="scientific">Rhodotorula toruloides</name>
    <name type="common">Yeast</name>
    <name type="synonym">Rhodosporidium toruloides</name>
    <dbReference type="NCBI Taxonomy" id="5286"/>
    <lineage>
        <taxon>Eukaryota</taxon>
        <taxon>Fungi</taxon>
        <taxon>Dikarya</taxon>
        <taxon>Basidiomycota</taxon>
        <taxon>Pucciniomycotina</taxon>
        <taxon>Microbotryomycetes</taxon>
        <taxon>Sporidiobolales</taxon>
        <taxon>Sporidiobolaceae</taxon>
        <taxon>Rhodotorula</taxon>
    </lineage>
</organism>
<name>A0A2T0A1W1_RHOTO</name>
<dbReference type="AlphaFoldDB" id="A0A2T0A1W1"/>
<dbReference type="EMBL" id="LCTV02000010">
    <property type="protein sequence ID" value="PRQ71981.1"/>
    <property type="molecule type" value="Genomic_DNA"/>
</dbReference>
<dbReference type="Proteomes" id="UP000239560">
    <property type="component" value="Unassembled WGS sequence"/>
</dbReference>
<evidence type="ECO:0000313" key="1">
    <source>
        <dbReference type="EMBL" id="PRQ71981.1"/>
    </source>
</evidence>
<evidence type="ECO:0000313" key="2">
    <source>
        <dbReference type="Proteomes" id="UP000239560"/>
    </source>
</evidence>
<gene>
    <name evidence="1" type="ORF">AAT19DRAFT_9320</name>
</gene>
<protein>
    <submittedName>
        <fullName evidence="1">Regulatory protein E2</fullName>
    </submittedName>
</protein>
<reference evidence="1 2" key="1">
    <citation type="journal article" date="2018" name="Elife">
        <title>Functional genomics of lipid metabolism in the oleaginous yeast Rhodosporidium toruloides.</title>
        <authorList>
            <person name="Coradetti S.T."/>
            <person name="Pinel D."/>
            <person name="Geiselman G."/>
            <person name="Ito M."/>
            <person name="Mondo S."/>
            <person name="Reilly M.C."/>
            <person name="Cheng Y.F."/>
            <person name="Bauer S."/>
            <person name="Grigoriev I."/>
            <person name="Gladden J.M."/>
            <person name="Simmons B.A."/>
            <person name="Brem R."/>
            <person name="Arkin A.P."/>
            <person name="Skerker J.M."/>
        </authorList>
    </citation>
    <scope>NUCLEOTIDE SEQUENCE [LARGE SCALE GENOMIC DNA]</scope>
    <source>
        <strain evidence="1 2">NBRC 0880</strain>
    </source>
</reference>
<comment type="caution">
    <text evidence="1">The sequence shown here is derived from an EMBL/GenBank/DDBJ whole genome shotgun (WGS) entry which is preliminary data.</text>
</comment>
<accession>A0A2T0A1W1</accession>
<proteinExistence type="predicted"/>